<dbReference type="PANTHER" id="PTHR43662">
    <property type="match status" value="1"/>
</dbReference>
<reference evidence="3" key="1">
    <citation type="journal article" date="2020" name="Stud. Mycol.">
        <title>101 Dothideomycetes genomes: a test case for predicting lifestyles and emergence of pathogens.</title>
        <authorList>
            <person name="Haridas S."/>
            <person name="Albert R."/>
            <person name="Binder M."/>
            <person name="Bloem J."/>
            <person name="Labutti K."/>
            <person name="Salamov A."/>
            <person name="Andreopoulos B."/>
            <person name="Baker S."/>
            <person name="Barry K."/>
            <person name="Bills G."/>
            <person name="Bluhm B."/>
            <person name="Cannon C."/>
            <person name="Castanera R."/>
            <person name="Culley D."/>
            <person name="Daum C."/>
            <person name="Ezra D."/>
            <person name="Gonzalez J."/>
            <person name="Henrissat B."/>
            <person name="Kuo A."/>
            <person name="Liang C."/>
            <person name="Lipzen A."/>
            <person name="Lutzoni F."/>
            <person name="Magnuson J."/>
            <person name="Mondo S."/>
            <person name="Nolan M."/>
            <person name="Ohm R."/>
            <person name="Pangilinan J."/>
            <person name="Park H.-J."/>
            <person name="Ramirez L."/>
            <person name="Alfaro M."/>
            <person name="Sun H."/>
            <person name="Tritt A."/>
            <person name="Yoshinaga Y."/>
            <person name="Zwiers L.-H."/>
            <person name="Turgeon B."/>
            <person name="Goodwin S."/>
            <person name="Spatafora J."/>
            <person name="Crous P."/>
            <person name="Grigoriev I."/>
        </authorList>
    </citation>
    <scope>NUCLEOTIDE SEQUENCE</scope>
    <source>
        <strain evidence="3">CBS 122367</strain>
    </source>
</reference>
<organism evidence="3 4">
    <name type="scientific">Lentithecium fluviatile CBS 122367</name>
    <dbReference type="NCBI Taxonomy" id="1168545"/>
    <lineage>
        <taxon>Eukaryota</taxon>
        <taxon>Fungi</taxon>
        <taxon>Dikarya</taxon>
        <taxon>Ascomycota</taxon>
        <taxon>Pezizomycotina</taxon>
        <taxon>Dothideomycetes</taxon>
        <taxon>Pleosporomycetidae</taxon>
        <taxon>Pleosporales</taxon>
        <taxon>Massarineae</taxon>
        <taxon>Lentitheciaceae</taxon>
        <taxon>Lentithecium</taxon>
    </lineage>
</organism>
<evidence type="ECO:0000313" key="3">
    <source>
        <dbReference type="EMBL" id="KAF2689376.1"/>
    </source>
</evidence>
<dbReference type="EMBL" id="MU005572">
    <property type="protein sequence ID" value="KAF2689376.1"/>
    <property type="molecule type" value="Genomic_DNA"/>
</dbReference>
<name>A0A6G1JFY1_9PLEO</name>
<gene>
    <name evidence="3" type="ORF">K458DRAFT_439721</name>
</gene>
<dbReference type="PANTHER" id="PTHR43662:SF13">
    <property type="entry name" value="DUF1996 DOMAIN-CONTAINING PROTEIN"/>
    <property type="match status" value="1"/>
</dbReference>
<feature type="chain" id="PRO_5026218193" description="DUF1996 domain-containing protein" evidence="1">
    <location>
        <begin position="18"/>
        <end position="340"/>
    </location>
</feature>
<dbReference type="AlphaFoldDB" id="A0A6G1JFY1"/>
<dbReference type="Pfam" id="PF09362">
    <property type="entry name" value="DUF1996"/>
    <property type="match status" value="1"/>
</dbReference>
<accession>A0A6G1JFY1</accession>
<keyword evidence="4" id="KW-1185">Reference proteome</keyword>
<feature type="signal peptide" evidence="1">
    <location>
        <begin position="1"/>
        <end position="17"/>
    </location>
</feature>
<sequence>MRWNSLVGLALVAPSHALIRFGCSQLVVDRLDPLVNPGLTPSPHLHQIIGGNSFNASMEPVEHDLAKLSTCTTCQPADDFSNYWTAALYFRSRNGTYKRVPQKGNVGFEGQNGGMTVYYMQNSLGDFQQKSKVKAFQPGFRMLVGSPLASTKPEADKFPQLTYTCLQDMNTRYPETKNFPQKPCPAGTMVNVRFPTCWDGVNLDSPDHMSHVSYPANGTFENQGPCPASHPVRIPQILYEVIFETKEFNTKEQWPADGSQPFVWSFSDTTGYGNHGDYVFGWKDDSLQKILDEECYVNCKTMKTQSIDEMNKCSVPITVDEDIGDTNYIESIPGQKSPML</sequence>
<proteinExistence type="predicted"/>
<keyword evidence="1" id="KW-0732">Signal</keyword>
<protein>
    <recommendedName>
        <fullName evidence="2">DUF1996 domain-containing protein</fullName>
    </recommendedName>
</protein>
<evidence type="ECO:0000313" key="4">
    <source>
        <dbReference type="Proteomes" id="UP000799291"/>
    </source>
</evidence>
<dbReference type="InterPro" id="IPR018535">
    <property type="entry name" value="DUF1996"/>
</dbReference>
<evidence type="ECO:0000256" key="1">
    <source>
        <dbReference type="SAM" id="SignalP"/>
    </source>
</evidence>
<dbReference type="Proteomes" id="UP000799291">
    <property type="component" value="Unassembled WGS sequence"/>
</dbReference>
<dbReference type="OrthoDB" id="74764at2759"/>
<feature type="domain" description="DUF1996" evidence="2">
    <location>
        <begin position="32"/>
        <end position="282"/>
    </location>
</feature>
<evidence type="ECO:0000259" key="2">
    <source>
        <dbReference type="Pfam" id="PF09362"/>
    </source>
</evidence>